<dbReference type="InterPro" id="IPR007159">
    <property type="entry name" value="SpoVT-AbrB_dom"/>
</dbReference>
<feature type="domain" description="SpoVT-AbrB" evidence="2">
    <location>
        <begin position="1"/>
        <end position="46"/>
    </location>
</feature>
<dbReference type="EMBL" id="UGGQ01000006">
    <property type="protein sequence ID" value="STO16773.1"/>
    <property type="molecule type" value="Genomic_DNA"/>
</dbReference>
<dbReference type="Pfam" id="PF04014">
    <property type="entry name" value="MazE_antitoxin"/>
    <property type="match status" value="1"/>
</dbReference>
<reference evidence="5 7" key="1">
    <citation type="submission" date="2018-06" db="EMBL/GenBank/DDBJ databases">
        <authorList>
            <consortium name="Pathogen Informatics"/>
            <person name="Doyle S."/>
        </authorList>
    </citation>
    <scope>NUCLEOTIDE SEQUENCE [LARGE SCALE GENOMIC DNA]</scope>
    <source>
        <strain evidence="5 7">NCTC11819</strain>
    </source>
</reference>
<evidence type="ECO:0000313" key="3">
    <source>
        <dbReference type="EMBL" id="NMW94226.1"/>
    </source>
</evidence>
<dbReference type="RefSeq" id="WP_004013859.1">
    <property type="nucleotide sequence ID" value="NZ_CAMUNX010000034.1"/>
</dbReference>
<evidence type="ECO:0000313" key="5">
    <source>
        <dbReference type="EMBL" id="STO09669.1"/>
    </source>
</evidence>
<evidence type="ECO:0000313" key="8">
    <source>
        <dbReference type="Proteomes" id="UP000575397"/>
    </source>
</evidence>
<dbReference type="OrthoDB" id="9811597at2"/>
<evidence type="ECO:0000313" key="9">
    <source>
        <dbReference type="Proteomes" id="UP000582487"/>
    </source>
</evidence>
<keyword evidence="1 4" id="KW-0238">DNA-binding</keyword>
<evidence type="ECO:0000313" key="4">
    <source>
        <dbReference type="EMBL" id="NMX04481.1"/>
    </source>
</evidence>
<accession>A0A254PD53</accession>
<evidence type="ECO:0000313" key="6">
    <source>
        <dbReference type="EMBL" id="STO16773.1"/>
    </source>
</evidence>
<dbReference type="Proteomes" id="UP000582487">
    <property type="component" value="Unassembled WGS sequence"/>
</dbReference>
<comment type="caution">
    <text evidence="4">The sequence shown here is derived from an EMBL/GenBank/DDBJ whole genome shotgun (WGS) entry which is preliminary data.</text>
</comment>
<dbReference type="EMBL" id="UGGQ01000001">
    <property type="protein sequence ID" value="STO09669.1"/>
    <property type="molecule type" value="Genomic_DNA"/>
</dbReference>
<proteinExistence type="predicted"/>
<dbReference type="InterPro" id="IPR037914">
    <property type="entry name" value="SpoVT-AbrB_sf"/>
</dbReference>
<evidence type="ECO:0000313" key="7">
    <source>
        <dbReference type="Proteomes" id="UP000255284"/>
    </source>
</evidence>
<evidence type="ECO:0000256" key="1">
    <source>
        <dbReference type="PROSITE-ProRule" id="PRU01076"/>
    </source>
</evidence>
<dbReference type="PROSITE" id="PS51740">
    <property type="entry name" value="SPOVT_ABRB"/>
    <property type="match status" value="1"/>
</dbReference>
<dbReference type="EMBL" id="JABCUS010000044">
    <property type="protein sequence ID" value="NMX04481.1"/>
    <property type="molecule type" value="Genomic_DNA"/>
</dbReference>
<sequence>MELAKVTAKGQITIPIAVRRKLGVKTGGKIMFLEDGDRVVIVNPSVQALLELQNDFAGVAEKLGIETECDVVDLVKEVRQERAPKSGAGSVENV</sequence>
<dbReference type="EMBL" id="JABCUV010000025">
    <property type="protein sequence ID" value="NMW94226.1"/>
    <property type="molecule type" value="Genomic_DNA"/>
</dbReference>
<gene>
    <name evidence="3" type="ORF">HHJ74_11180</name>
    <name evidence="4" type="ORF">HHJ77_11385</name>
    <name evidence="5" type="ORF">NCTC11819_00002</name>
    <name evidence="6" type="ORF">NCTC11819_01347</name>
</gene>
<dbReference type="SUPFAM" id="SSF89447">
    <property type="entry name" value="AbrB/MazE/MraZ-like"/>
    <property type="match status" value="1"/>
</dbReference>
<dbReference type="SMART" id="SM00966">
    <property type="entry name" value="SpoVT_AbrB"/>
    <property type="match status" value="1"/>
</dbReference>
<dbReference type="Proteomes" id="UP000575397">
    <property type="component" value="Unassembled WGS sequence"/>
</dbReference>
<reference evidence="8 9" key="2">
    <citation type="submission" date="2020-04" db="EMBL/GenBank/DDBJ databases">
        <title>Antimicrobial susceptibility and clonality of vaginal-derived multi-drug resistant Mobiluncus isolates in China.</title>
        <authorList>
            <person name="Zhang X."/>
        </authorList>
    </citation>
    <scope>NUCLEOTIDE SEQUENCE [LARGE SCALE GENOMIC DNA]</scope>
    <source>
        <strain evidence="4 8">12</strain>
        <strain evidence="3 9">7</strain>
    </source>
</reference>
<dbReference type="AlphaFoldDB" id="A0A254PD53"/>
<dbReference type="Proteomes" id="UP000255284">
    <property type="component" value="Unassembled WGS sequence"/>
</dbReference>
<protein>
    <submittedName>
        <fullName evidence="4">AbrB/MazE/SpoVT family DNA-binding domain-containing protein</fullName>
    </submittedName>
    <submittedName>
        <fullName evidence="5">Transcriptional regulator, AbrB family</fullName>
    </submittedName>
</protein>
<dbReference type="eggNOG" id="COG2002">
    <property type="taxonomic scope" value="Bacteria"/>
</dbReference>
<organism evidence="4 8">
    <name type="scientific">Mobiluncus mulieris</name>
    <dbReference type="NCBI Taxonomy" id="2052"/>
    <lineage>
        <taxon>Bacteria</taxon>
        <taxon>Bacillati</taxon>
        <taxon>Actinomycetota</taxon>
        <taxon>Actinomycetes</taxon>
        <taxon>Actinomycetales</taxon>
        <taxon>Actinomycetaceae</taxon>
        <taxon>Mobiluncus</taxon>
    </lineage>
</organism>
<evidence type="ECO:0000259" key="2">
    <source>
        <dbReference type="PROSITE" id="PS51740"/>
    </source>
</evidence>
<dbReference type="GeneID" id="61168588"/>
<dbReference type="NCBIfam" id="TIGR01439">
    <property type="entry name" value="lp_hng_hel_AbrB"/>
    <property type="match status" value="1"/>
</dbReference>
<dbReference type="Gene3D" id="2.10.260.10">
    <property type="match status" value="1"/>
</dbReference>
<dbReference type="GO" id="GO:0003677">
    <property type="term" value="F:DNA binding"/>
    <property type="evidence" value="ECO:0007669"/>
    <property type="project" value="UniProtKB-UniRule"/>
</dbReference>
<name>A0A254PD53_9ACTO</name>